<organism evidence="1 2">
    <name type="scientific">Glomus cerebriforme</name>
    <dbReference type="NCBI Taxonomy" id="658196"/>
    <lineage>
        <taxon>Eukaryota</taxon>
        <taxon>Fungi</taxon>
        <taxon>Fungi incertae sedis</taxon>
        <taxon>Mucoromycota</taxon>
        <taxon>Glomeromycotina</taxon>
        <taxon>Glomeromycetes</taxon>
        <taxon>Glomerales</taxon>
        <taxon>Glomeraceae</taxon>
        <taxon>Glomus</taxon>
    </lineage>
</organism>
<evidence type="ECO:0000313" key="1">
    <source>
        <dbReference type="EMBL" id="RIA88811.1"/>
    </source>
</evidence>
<name>A0A397T0X8_9GLOM</name>
<sequence length="57" mass="6854">MWSIILQASYLGNFIRCLQKLKDYKNRRTSFSHNSKTIDFINKKSVSSRRNKNCWNI</sequence>
<keyword evidence="2" id="KW-1185">Reference proteome</keyword>
<dbReference type="EMBL" id="QKYT01000245">
    <property type="protein sequence ID" value="RIA88811.1"/>
    <property type="molecule type" value="Genomic_DNA"/>
</dbReference>
<evidence type="ECO:0000313" key="2">
    <source>
        <dbReference type="Proteomes" id="UP000265703"/>
    </source>
</evidence>
<dbReference type="Proteomes" id="UP000265703">
    <property type="component" value="Unassembled WGS sequence"/>
</dbReference>
<comment type="caution">
    <text evidence="1">The sequence shown here is derived from an EMBL/GenBank/DDBJ whole genome shotgun (WGS) entry which is preliminary data.</text>
</comment>
<proteinExistence type="predicted"/>
<gene>
    <name evidence="1" type="ORF">C1645_773884</name>
</gene>
<protein>
    <submittedName>
        <fullName evidence="1">Uncharacterized protein</fullName>
    </submittedName>
</protein>
<dbReference type="AlphaFoldDB" id="A0A397T0X8"/>
<reference evidence="1 2" key="1">
    <citation type="submission" date="2018-06" db="EMBL/GenBank/DDBJ databases">
        <title>Comparative genomics reveals the genomic features of Rhizophagus irregularis, R. cerebriforme, R. diaphanum and Gigaspora rosea, and their symbiotic lifestyle signature.</title>
        <authorList>
            <person name="Morin E."/>
            <person name="San Clemente H."/>
            <person name="Chen E.C.H."/>
            <person name="De La Providencia I."/>
            <person name="Hainaut M."/>
            <person name="Kuo A."/>
            <person name="Kohler A."/>
            <person name="Murat C."/>
            <person name="Tang N."/>
            <person name="Roy S."/>
            <person name="Loubradou J."/>
            <person name="Henrissat B."/>
            <person name="Grigoriev I.V."/>
            <person name="Corradi N."/>
            <person name="Roux C."/>
            <person name="Martin F.M."/>
        </authorList>
    </citation>
    <scope>NUCLEOTIDE SEQUENCE [LARGE SCALE GENOMIC DNA]</scope>
    <source>
        <strain evidence="1 2">DAOM 227022</strain>
    </source>
</reference>
<accession>A0A397T0X8</accession>